<dbReference type="AlphaFoldDB" id="A0AAW1H9B5"/>
<proteinExistence type="inferred from homology"/>
<keyword evidence="4" id="KW-0732">Signal</keyword>
<dbReference type="PANTHER" id="PTHR35501">
    <property type="entry name" value="PROTEIN YY1"/>
    <property type="match status" value="1"/>
</dbReference>
<dbReference type="PANTHER" id="PTHR35501:SF3">
    <property type="entry name" value="PROTEIN YY1"/>
    <property type="match status" value="1"/>
</dbReference>
<dbReference type="EMBL" id="JBDFQZ010000012">
    <property type="protein sequence ID" value="KAK9672662.1"/>
    <property type="molecule type" value="Genomic_DNA"/>
</dbReference>
<evidence type="ECO:0000256" key="1">
    <source>
        <dbReference type="ARBA" id="ARBA00004613"/>
    </source>
</evidence>
<name>A0AAW1H9B5_SAPOF</name>
<sequence length="97" mass="10186">MKSTNFSKANLIIFVTIALIVMVQFKGSQAQANECATQLGNLNVCAPFVVPGAANTSPSQECCAALSSVNHDCMCNTLRVANRLPSSCNLPALHCGN</sequence>
<evidence type="ECO:0000313" key="6">
    <source>
        <dbReference type="EMBL" id="KAK9672662.1"/>
    </source>
</evidence>
<protein>
    <recommendedName>
        <fullName evidence="5">Bifunctional inhibitor/plant lipid transfer protein/seed storage helical domain-containing protein</fullName>
    </recommendedName>
</protein>
<evidence type="ECO:0000256" key="2">
    <source>
        <dbReference type="ARBA" id="ARBA00022525"/>
    </source>
</evidence>
<feature type="domain" description="Bifunctional inhibitor/plant lipid transfer protein/seed storage helical" evidence="5">
    <location>
        <begin position="35"/>
        <end position="95"/>
    </location>
</feature>
<dbReference type="InterPro" id="IPR016140">
    <property type="entry name" value="Bifunc_inhib/LTP/seed_store"/>
</dbReference>
<dbReference type="Pfam" id="PF14368">
    <property type="entry name" value="LTP_2"/>
    <property type="match status" value="1"/>
</dbReference>
<keyword evidence="2" id="KW-0964">Secreted</keyword>
<comment type="subcellular location">
    <subcellularLocation>
        <location evidence="1">Secreted</location>
    </subcellularLocation>
</comment>
<comment type="similarity">
    <text evidence="3">Belongs to the A9/FIL1 family.</text>
</comment>
<evidence type="ECO:0000256" key="4">
    <source>
        <dbReference type="SAM" id="SignalP"/>
    </source>
</evidence>
<feature type="signal peptide" evidence="4">
    <location>
        <begin position="1"/>
        <end position="30"/>
    </location>
</feature>
<evidence type="ECO:0000256" key="3">
    <source>
        <dbReference type="ARBA" id="ARBA00038300"/>
    </source>
</evidence>
<feature type="chain" id="PRO_5043889576" description="Bifunctional inhibitor/plant lipid transfer protein/seed storage helical domain-containing protein" evidence="4">
    <location>
        <begin position="31"/>
        <end position="97"/>
    </location>
</feature>
<dbReference type="Gene3D" id="1.10.110.10">
    <property type="entry name" value="Plant lipid-transfer and hydrophobic proteins"/>
    <property type="match status" value="1"/>
</dbReference>
<dbReference type="GO" id="GO:0005576">
    <property type="term" value="C:extracellular region"/>
    <property type="evidence" value="ECO:0007669"/>
    <property type="project" value="UniProtKB-SubCell"/>
</dbReference>
<keyword evidence="7" id="KW-1185">Reference proteome</keyword>
<organism evidence="6 7">
    <name type="scientific">Saponaria officinalis</name>
    <name type="common">Common soapwort</name>
    <name type="synonym">Lychnis saponaria</name>
    <dbReference type="NCBI Taxonomy" id="3572"/>
    <lineage>
        <taxon>Eukaryota</taxon>
        <taxon>Viridiplantae</taxon>
        <taxon>Streptophyta</taxon>
        <taxon>Embryophyta</taxon>
        <taxon>Tracheophyta</taxon>
        <taxon>Spermatophyta</taxon>
        <taxon>Magnoliopsida</taxon>
        <taxon>eudicotyledons</taxon>
        <taxon>Gunneridae</taxon>
        <taxon>Pentapetalae</taxon>
        <taxon>Caryophyllales</taxon>
        <taxon>Caryophyllaceae</taxon>
        <taxon>Caryophylleae</taxon>
        <taxon>Saponaria</taxon>
    </lineage>
</organism>
<evidence type="ECO:0000259" key="5">
    <source>
        <dbReference type="SMART" id="SM00499"/>
    </source>
</evidence>
<accession>A0AAW1H9B5</accession>
<dbReference type="SUPFAM" id="SSF47699">
    <property type="entry name" value="Bifunctional inhibitor/lipid-transfer protein/seed storage 2S albumin"/>
    <property type="match status" value="1"/>
</dbReference>
<comment type="caution">
    <text evidence="6">The sequence shown here is derived from an EMBL/GenBank/DDBJ whole genome shotgun (WGS) entry which is preliminary data.</text>
</comment>
<reference evidence="6" key="1">
    <citation type="submission" date="2024-03" db="EMBL/GenBank/DDBJ databases">
        <title>WGS assembly of Saponaria officinalis var. Norfolk2.</title>
        <authorList>
            <person name="Jenkins J."/>
            <person name="Shu S."/>
            <person name="Grimwood J."/>
            <person name="Barry K."/>
            <person name="Goodstein D."/>
            <person name="Schmutz J."/>
            <person name="Leebens-Mack J."/>
            <person name="Osbourn A."/>
        </authorList>
    </citation>
    <scope>NUCLEOTIDE SEQUENCE [LARGE SCALE GENOMIC DNA]</scope>
    <source>
        <strain evidence="6">JIC</strain>
    </source>
</reference>
<dbReference type="Proteomes" id="UP001443914">
    <property type="component" value="Unassembled WGS sequence"/>
</dbReference>
<evidence type="ECO:0000313" key="7">
    <source>
        <dbReference type="Proteomes" id="UP001443914"/>
    </source>
</evidence>
<dbReference type="InterPro" id="IPR036312">
    <property type="entry name" value="Bifun_inhib/LTP/seed_sf"/>
</dbReference>
<dbReference type="SMART" id="SM00499">
    <property type="entry name" value="AAI"/>
    <property type="match status" value="1"/>
</dbReference>
<gene>
    <name evidence="6" type="ORF">RND81_12G115400</name>
</gene>